<dbReference type="InterPro" id="IPR018060">
    <property type="entry name" value="HTH_AraC"/>
</dbReference>
<dbReference type="GO" id="GO:0043565">
    <property type="term" value="F:sequence-specific DNA binding"/>
    <property type="evidence" value="ECO:0007669"/>
    <property type="project" value="InterPro"/>
</dbReference>
<dbReference type="EMBL" id="QKQS01000026">
    <property type="protein sequence ID" value="PZA10059.1"/>
    <property type="molecule type" value="Genomic_DNA"/>
</dbReference>
<dbReference type="InterPro" id="IPR050204">
    <property type="entry name" value="AraC_XylS_family_regulators"/>
</dbReference>
<comment type="caution">
    <text evidence="5">The sequence shown here is derived from an EMBL/GenBank/DDBJ whole genome shotgun (WGS) entry which is preliminary data.</text>
</comment>
<dbReference type="InterPro" id="IPR035418">
    <property type="entry name" value="AraC-bd_2"/>
</dbReference>
<sequence length="334" mass="37063">MPQQASKAMLTRYDAAFVRPRDRVAYLRDAVCASYVQLSCEITDPRDVRGAIEINHLSNLSVSEVSGSGGKVRRRPGDIRRASEEFFLLSLQLERAATVSQRGQTARLHPGDMAAYSSTEPYDLGMESDFRQLVLQIPKASLLLRVPNAELALGKRIDGASALGQLVGQSILRFGKHTADADAALNDQLADLLADLFATALTSVATGPIELKSSTRLLLLRAQAIIRRRFRDAEFDRIALAKSVGISVRRLNEIFATQQTSASEFIRETRLQMAAEELSDRRRSGLTVSDIAIRNGFGSFSHFSTAFRKRFEASPREWRRAGSHQVRKLRSTLD</sequence>
<dbReference type="PROSITE" id="PS00041">
    <property type="entry name" value="HTH_ARAC_FAMILY_1"/>
    <property type="match status" value="1"/>
</dbReference>
<dbReference type="SUPFAM" id="SSF46689">
    <property type="entry name" value="Homeodomain-like"/>
    <property type="match status" value="1"/>
</dbReference>
<dbReference type="PRINTS" id="PR00032">
    <property type="entry name" value="HTHARAC"/>
</dbReference>
<dbReference type="PROSITE" id="PS01124">
    <property type="entry name" value="HTH_ARAC_FAMILY_2"/>
    <property type="match status" value="1"/>
</dbReference>
<dbReference type="InterPro" id="IPR009057">
    <property type="entry name" value="Homeodomain-like_sf"/>
</dbReference>
<dbReference type="Proteomes" id="UP000248134">
    <property type="component" value="Unassembled WGS sequence"/>
</dbReference>
<dbReference type="InterPro" id="IPR020449">
    <property type="entry name" value="Tscrpt_reg_AraC-type_HTH"/>
</dbReference>
<reference evidence="5 6" key="1">
    <citation type="submission" date="2018-06" db="EMBL/GenBank/DDBJ databases">
        <title>Draft Whole-Genome Sequence of the purple photosynthetic bacterium Rhodospeudomonas palustris XCP.</title>
        <authorList>
            <person name="Rayyan A."/>
            <person name="Meyer T.E."/>
            <person name="Kyndt J.A."/>
        </authorList>
    </citation>
    <scope>NUCLEOTIDE SEQUENCE [LARGE SCALE GENOMIC DNA]</scope>
    <source>
        <strain evidence="5 6">XCP</strain>
    </source>
</reference>
<dbReference type="Pfam" id="PF12833">
    <property type="entry name" value="HTH_18"/>
    <property type="match status" value="1"/>
</dbReference>
<dbReference type="Pfam" id="PF14525">
    <property type="entry name" value="AraC_binding_2"/>
    <property type="match status" value="1"/>
</dbReference>
<dbReference type="SMART" id="SM00342">
    <property type="entry name" value="HTH_ARAC"/>
    <property type="match status" value="1"/>
</dbReference>
<keyword evidence="3" id="KW-0804">Transcription</keyword>
<keyword evidence="1" id="KW-0805">Transcription regulation</keyword>
<proteinExistence type="predicted"/>
<evidence type="ECO:0000256" key="3">
    <source>
        <dbReference type="ARBA" id="ARBA00023163"/>
    </source>
</evidence>
<keyword evidence="2" id="KW-0238">DNA-binding</keyword>
<gene>
    <name evidence="5" type="ORF">DNX69_22290</name>
</gene>
<name>A0A323UCQ2_RHOPL</name>
<evidence type="ECO:0000259" key="4">
    <source>
        <dbReference type="PROSITE" id="PS01124"/>
    </source>
</evidence>
<accession>A0A323UCQ2</accession>
<feature type="domain" description="HTH araC/xylS-type" evidence="4">
    <location>
        <begin position="220"/>
        <end position="321"/>
    </location>
</feature>
<dbReference type="PANTHER" id="PTHR46796:SF6">
    <property type="entry name" value="ARAC SUBFAMILY"/>
    <property type="match status" value="1"/>
</dbReference>
<dbReference type="PANTHER" id="PTHR46796">
    <property type="entry name" value="HTH-TYPE TRANSCRIPTIONAL ACTIVATOR RHAS-RELATED"/>
    <property type="match status" value="1"/>
</dbReference>
<evidence type="ECO:0000313" key="6">
    <source>
        <dbReference type="Proteomes" id="UP000248134"/>
    </source>
</evidence>
<dbReference type="InterPro" id="IPR018062">
    <property type="entry name" value="HTH_AraC-typ_CS"/>
</dbReference>
<dbReference type="GO" id="GO:0003700">
    <property type="term" value="F:DNA-binding transcription factor activity"/>
    <property type="evidence" value="ECO:0007669"/>
    <property type="project" value="InterPro"/>
</dbReference>
<evidence type="ECO:0000313" key="5">
    <source>
        <dbReference type="EMBL" id="PZA10059.1"/>
    </source>
</evidence>
<evidence type="ECO:0000256" key="2">
    <source>
        <dbReference type="ARBA" id="ARBA00023125"/>
    </source>
</evidence>
<dbReference type="AlphaFoldDB" id="A0A323UCQ2"/>
<organism evidence="5 6">
    <name type="scientific">Rhodopseudomonas palustris</name>
    <dbReference type="NCBI Taxonomy" id="1076"/>
    <lineage>
        <taxon>Bacteria</taxon>
        <taxon>Pseudomonadati</taxon>
        <taxon>Pseudomonadota</taxon>
        <taxon>Alphaproteobacteria</taxon>
        <taxon>Hyphomicrobiales</taxon>
        <taxon>Nitrobacteraceae</taxon>
        <taxon>Rhodopseudomonas</taxon>
    </lineage>
</organism>
<evidence type="ECO:0000256" key="1">
    <source>
        <dbReference type="ARBA" id="ARBA00023015"/>
    </source>
</evidence>
<protein>
    <recommendedName>
        <fullName evidence="4">HTH araC/xylS-type domain-containing protein</fullName>
    </recommendedName>
</protein>
<dbReference type="Gene3D" id="1.10.10.60">
    <property type="entry name" value="Homeodomain-like"/>
    <property type="match status" value="1"/>
</dbReference>